<dbReference type="CDD" id="cd04301">
    <property type="entry name" value="NAT_SF"/>
    <property type="match status" value="1"/>
</dbReference>
<dbReference type="OrthoDB" id="9773249at2"/>
<dbReference type="PANTHER" id="PTHR43415">
    <property type="entry name" value="SPERMIDINE N(1)-ACETYLTRANSFERASE"/>
    <property type="match status" value="1"/>
</dbReference>
<dbReference type="InterPro" id="IPR016181">
    <property type="entry name" value="Acyl_CoA_acyltransferase"/>
</dbReference>
<dbReference type="RefSeq" id="WP_069366091.1">
    <property type="nucleotide sequence ID" value="NZ_CP012502.1"/>
</dbReference>
<dbReference type="PANTHER" id="PTHR43415:SF3">
    <property type="entry name" value="GNAT-FAMILY ACETYLTRANSFERASE"/>
    <property type="match status" value="1"/>
</dbReference>
<accession>A0A1D7QYV9</accession>
<dbReference type="PATRIC" id="fig|632773.3.peg.2998"/>
<reference evidence="2 3" key="1">
    <citation type="submission" date="2015-08" db="EMBL/GenBank/DDBJ databases">
        <title>The complete genome sequence of Bacillus beveridgei MLTeJB.</title>
        <authorList>
            <person name="Hanson T.E."/>
            <person name="Mesa C."/>
            <person name="Basesman S.M."/>
            <person name="Oremland R.S."/>
        </authorList>
    </citation>
    <scope>NUCLEOTIDE SEQUENCE [LARGE SCALE GENOMIC DNA]</scope>
    <source>
        <strain evidence="2 3">MLTeJB</strain>
    </source>
</reference>
<dbReference type="PROSITE" id="PS51186">
    <property type="entry name" value="GNAT"/>
    <property type="match status" value="1"/>
</dbReference>
<proteinExistence type="predicted"/>
<dbReference type="Proteomes" id="UP000094463">
    <property type="component" value="Chromosome"/>
</dbReference>
<dbReference type="Gene3D" id="3.40.630.30">
    <property type="match status" value="1"/>
</dbReference>
<keyword evidence="3" id="KW-1185">Reference proteome</keyword>
<dbReference type="SUPFAM" id="SSF55729">
    <property type="entry name" value="Acyl-CoA N-acyltransferases (Nat)"/>
    <property type="match status" value="1"/>
</dbReference>
<dbReference type="InterPro" id="IPR000182">
    <property type="entry name" value="GNAT_dom"/>
</dbReference>
<name>A0A1D7QYV9_9BACI</name>
<dbReference type="Pfam" id="PF00583">
    <property type="entry name" value="Acetyltransf_1"/>
    <property type="match status" value="1"/>
</dbReference>
<evidence type="ECO:0000313" key="3">
    <source>
        <dbReference type="Proteomes" id="UP000094463"/>
    </source>
</evidence>
<feature type="domain" description="N-acetyltransferase" evidence="1">
    <location>
        <begin position="1"/>
        <end position="165"/>
    </location>
</feature>
<sequence>MKIREVEVTDTEKLAFLTQKVDESSQYMLWEAGERQIKNENQLKMISSMKEAGNSTLLVAEEDDDLFGYLLAIGGKARRNRHSAYVVVGVLKGFRGKGIGTKLFEQLEKWALSNHISRLELTVVTKNEEGLRLYKKSGFDIEGTKRNSLRINGDFVDEYYMSKLL</sequence>
<keyword evidence="2" id="KW-0808">Transferase</keyword>
<dbReference type="AlphaFoldDB" id="A0A1D7QYV9"/>
<evidence type="ECO:0000259" key="1">
    <source>
        <dbReference type="PROSITE" id="PS51186"/>
    </source>
</evidence>
<dbReference type="KEGG" id="bbev:BBEV_2864"/>
<protein>
    <submittedName>
        <fullName evidence="2">Acetyltransferase, GNAT family</fullName>
    </submittedName>
</protein>
<organism evidence="2 3">
    <name type="scientific">Salisediminibacterium beveridgei</name>
    <dbReference type="NCBI Taxonomy" id="632773"/>
    <lineage>
        <taxon>Bacteria</taxon>
        <taxon>Bacillati</taxon>
        <taxon>Bacillota</taxon>
        <taxon>Bacilli</taxon>
        <taxon>Bacillales</taxon>
        <taxon>Bacillaceae</taxon>
        <taxon>Salisediminibacterium</taxon>
    </lineage>
</organism>
<dbReference type="EMBL" id="CP012502">
    <property type="protein sequence ID" value="AOM84189.1"/>
    <property type="molecule type" value="Genomic_DNA"/>
</dbReference>
<evidence type="ECO:0000313" key="2">
    <source>
        <dbReference type="EMBL" id="AOM84189.1"/>
    </source>
</evidence>
<gene>
    <name evidence="2" type="ORF">BBEV_2864</name>
</gene>
<dbReference type="GO" id="GO:0016747">
    <property type="term" value="F:acyltransferase activity, transferring groups other than amino-acyl groups"/>
    <property type="evidence" value="ECO:0007669"/>
    <property type="project" value="InterPro"/>
</dbReference>
<dbReference type="STRING" id="632773.BBEV_2864"/>